<feature type="transmembrane region" description="Helical" evidence="1">
    <location>
        <begin position="217"/>
        <end position="248"/>
    </location>
</feature>
<keyword evidence="1" id="KW-1133">Transmembrane helix</keyword>
<evidence type="ECO:0000313" key="2">
    <source>
        <dbReference type="EMBL" id="VYT51939.1"/>
    </source>
</evidence>
<dbReference type="AlphaFoldDB" id="A0A6N2XC45"/>
<accession>A0A6N2XC45</accession>
<dbReference type="EMBL" id="CACRTF010000017">
    <property type="protein sequence ID" value="VYT51939.1"/>
    <property type="molecule type" value="Genomic_DNA"/>
</dbReference>
<keyword evidence="1" id="KW-0812">Transmembrane</keyword>
<feature type="transmembrane region" description="Helical" evidence="1">
    <location>
        <begin position="7"/>
        <end position="38"/>
    </location>
</feature>
<feature type="transmembrane region" description="Helical" evidence="1">
    <location>
        <begin position="167"/>
        <end position="187"/>
    </location>
</feature>
<sequence>MDILYLSIVFLVIVVIIWLKKPLFVAMTGGIAAAVILFRINLKDAAVVLGRQTVAWDTIDVLLSFYLIIFLQLMLEKKGRLTNAKDSFNRLLRNRRMNTIVSPAIMGLLPSAAVMTICADMVDRTCGEYMDDKNKTFVSCYYRHIPEMFLPTFPAVLLGLTLSGQNAGVFVLAMIPMVVAACLVVYITHLKGIPREMPLLEETIDKKAEIINLVKNLWTLIAVLLIIIIFNLSVCIAAPLVIAANYIFDHFSLKDFPDLMVRSAEPILLGNMYLIMLFKGILSYTGVIGLLPDFIGQFPISMTMSFGLLFFIGTVISGSQTIIALCMPMAFLAFPQGGIPFLVMLMSVAWAAMQISPTHVCSFVAADFYHTTLGDIVVRALVPVIIFSIIAYGYGLLLGQIFY</sequence>
<feature type="transmembrane region" description="Helical" evidence="1">
    <location>
        <begin position="268"/>
        <end position="294"/>
    </location>
</feature>
<name>A0A6N2XC45_9FIRM</name>
<keyword evidence="1" id="KW-0472">Membrane</keyword>
<feature type="transmembrane region" description="Helical" evidence="1">
    <location>
        <begin position="58"/>
        <end position="75"/>
    </location>
</feature>
<dbReference type="RefSeq" id="WP_002575476.1">
    <property type="nucleotide sequence ID" value="NZ_CACRTF010000017.1"/>
</dbReference>
<proteinExistence type="predicted"/>
<evidence type="ECO:0008006" key="3">
    <source>
        <dbReference type="Google" id="ProtNLM"/>
    </source>
</evidence>
<dbReference type="PANTHER" id="PTHR39556:SF1">
    <property type="entry name" value="PROTEIN, PUTATIVE-RELATED"/>
    <property type="match status" value="1"/>
</dbReference>
<feature type="transmembrane region" description="Helical" evidence="1">
    <location>
        <begin position="100"/>
        <end position="122"/>
    </location>
</feature>
<evidence type="ECO:0000256" key="1">
    <source>
        <dbReference type="SAM" id="Phobius"/>
    </source>
</evidence>
<feature type="transmembrane region" description="Helical" evidence="1">
    <location>
        <begin position="306"/>
        <end position="331"/>
    </location>
</feature>
<organism evidence="2">
    <name type="scientific">Enterocloster bolteae</name>
    <dbReference type="NCBI Taxonomy" id="208479"/>
    <lineage>
        <taxon>Bacteria</taxon>
        <taxon>Bacillati</taxon>
        <taxon>Bacillota</taxon>
        <taxon>Clostridia</taxon>
        <taxon>Lachnospirales</taxon>
        <taxon>Lachnospiraceae</taxon>
        <taxon>Enterocloster</taxon>
    </lineage>
</organism>
<gene>
    <name evidence="2" type="ORF">CBLFYP116_04824</name>
</gene>
<dbReference type="InterPro" id="IPR007294">
    <property type="entry name" value="DUF401"/>
</dbReference>
<dbReference type="PANTHER" id="PTHR39556">
    <property type="entry name" value="PROTEIN, PUTATIVE-RELATED"/>
    <property type="match status" value="1"/>
</dbReference>
<feature type="transmembrane region" description="Helical" evidence="1">
    <location>
        <begin position="376"/>
        <end position="397"/>
    </location>
</feature>
<feature type="transmembrane region" description="Helical" evidence="1">
    <location>
        <begin position="337"/>
        <end position="355"/>
    </location>
</feature>
<dbReference type="Pfam" id="PF04165">
    <property type="entry name" value="DUF401"/>
    <property type="match status" value="1"/>
</dbReference>
<protein>
    <recommendedName>
        <fullName evidence="3">DUF401 family protein</fullName>
    </recommendedName>
</protein>
<reference evidence="2" key="1">
    <citation type="submission" date="2019-11" db="EMBL/GenBank/DDBJ databases">
        <authorList>
            <person name="Feng L."/>
        </authorList>
    </citation>
    <scope>NUCLEOTIDE SEQUENCE</scope>
    <source>
        <strain evidence="2">CbolteaeLFYP116</strain>
    </source>
</reference>
<dbReference type="GeneID" id="23113331"/>